<comment type="caution">
    <text evidence="1">The sequence shown here is derived from an EMBL/GenBank/DDBJ whole genome shotgun (WGS) entry which is preliminary data.</text>
</comment>
<dbReference type="RefSeq" id="WP_371843556.1">
    <property type="nucleotide sequence ID" value="NZ_JBGMEL010000009.1"/>
</dbReference>
<reference evidence="1 2" key="1">
    <citation type="submission" date="2024-08" db="EMBL/GenBank/DDBJ databases">
        <authorList>
            <person name="Ishaq N."/>
        </authorList>
    </citation>
    <scope>NUCLEOTIDE SEQUENCE [LARGE SCALE GENOMIC DNA]</scope>
    <source>
        <strain evidence="1 2">JCM 30400</strain>
    </source>
</reference>
<accession>A0ABV4NPT2</accession>
<evidence type="ECO:0000313" key="2">
    <source>
        <dbReference type="Proteomes" id="UP001569414"/>
    </source>
</evidence>
<dbReference type="Proteomes" id="UP001569414">
    <property type="component" value="Unassembled WGS sequence"/>
</dbReference>
<protein>
    <recommendedName>
        <fullName evidence="3">Plastocyanin-like domain-containing protein</fullName>
    </recommendedName>
</protein>
<organism evidence="1 2">
    <name type="scientific">Microbulbifer echini</name>
    <dbReference type="NCBI Taxonomy" id="1529067"/>
    <lineage>
        <taxon>Bacteria</taxon>
        <taxon>Pseudomonadati</taxon>
        <taxon>Pseudomonadota</taxon>
        <taxon>Gammaproteobacteria</taxon>
        <taxon>Cellvibrionales</taxon>
        <taxon>Microbulbiferaceae</taxon>
        <taxon>Microbulbifer</taxon>
    </lineage>
</organism>
<dbReference type="EMBL" id="JBGMEL010000009">
    <property type="protein sequence ID" value="MFA0791029.1"/>
    <property type="molecule type" value="Genomic_DNA"/>
</dbReference>
<gene>
    <name evidence="1" type="ORF">ACCI51_10775</name>
</gene>
<evidence type="ECO:0000313" key="1">
    <source>
        <dbReference type="EMBL" id="MFA0791029.1"/>
    </source>
</evidence>
<sequence>MDFTRGQVRHRQPCKGKLISKSQKFMHTDKMFQWARLEIVSPLGNSFPSQPTESDPKDTVITHFDHKGLYIWHCHLLSHEKYSPTD</sequence>
<proteinExistence type="predicted"/>
<evidence type="ECO:0008006" key="3">
    <source>
        <dbReference type="Google" id="ProtNLM"/>
    </source>
</evidence>
<name>A0ABV4NPT2_9GAMM</name>
<keyword evidence="2" id="KW-1185">Reference proteome</keyword>